<sequence>MEAATPLHAPAPRVVGILGGMGPAAGADFVRLFVQACTARMEALGIPVRDQAYPEHWLAQVPIPDRTAALGDARAGAHQPGEPLLQAMGRIAALGARTVAIACNTAHAWHGLLQQRFPQIEVLHGMREVSAGLAARGVPAVGLLATRGAYAAGLYQRELALHGILCVLPTEAERDLLMRGIYDGVKAGDYALARRHFEAVARALRERHGVGALVMGCTEIPLALDAGPDGIELVNPSAVLAEALARHAYARDQPPQSAGLLTMR</sequence>
<protein>
    <submittedName>
        <fullName evidence="3">Amino acid racemase</fullName>
        <ecNumber evidence="3">5.1.1.-</ecNumber>
    </submittedName>
</protein>
<dbReference type="PROSITE" id="PS00923">
    <property type="entry name" value="ASP_GLU_RACEMASE_1"/>
    <property type="match status" value="1"/>
</dbReference>
<dbReference type="InterPro" id="IPR015942">
    <property type="entry name" value="Asp/Glu/hydantoin_racemase"/>
</dbReference>
<evidence type="ECO:0000256" key="1">
    <source>
        <dbReference type="ARBA" id="ARBA00007847"/>
    </source>
</evidence>
<dbReference type="Pfam" id="PF01177">
    <property type="entry name" value="Asp_Glu_race"/>
    <property type="match status" value="1"/>
</dbReference>
<keyword evidence="2 3" id="KW-0413">Isomerase</keyword>
<dbReference type="RefSeq" id="WP_187738006.1">
    <property type="nucleotide sequence ID" value="NZ_CP060790.1"/>
</dbReference>
<gene>
    <name evidence="3" type="ORF">H9L24_09985</name>
</gene>
<dbReference type="Gene3D" id="3.40.50.1860">
    <property type="match status" value="2"/>
</dbReference>
<dbReference type="InterPro" id="IPR018187">
    <property type="entry name" value="Asp/Glu_racemase_AS_1"/>
</dbReference>
<dbReference type="PANTHER" id="PTHR21198">
    <property type="entry name" value="GLUTAMATE RACEMASE"/>
    <property type="match status" value="1"/>
</dbReference>
<evidence type="ECO:0000313" key="4">
    <source>
        <dbReference type="Proteomes" id="UP000516057"/>
    </source>
</evidence>
<dbReference type="SUPFAM" id="SSF53681">
    <property type="entry name" value="Aspartate/glutamate racemase"/>
    <property type="match status" value="2"/>
</dbReference>
<dbReference type="PANTHER" id="PTHR21198:SF7">
    <property type="entry name" value="ASPARTATE-GLUTAMATE RACEMASE FAMILY"/>
    <property type="match status" value="1"/>
</dbReference>
<keyword evidence="4" id="KW-1185">Reference proteome</keyword>
<evidence type="ECO:0000256" key="2">
    <source>
        <dbReference type="ARBA" id="ARBA00023235"/>
    </source>
</evidence>
<comment type="similarity">
    <text evidence="1">Belongs to the aspartate/glutamate racemases family.</text>
</comment>
<organism evidence="3 4">
    <name type="scientific">Paenacidovorax monticola</name>
    <dbReference type="NCBI Taxonomy" id="1926868"/>
    <lineage>
        <taxon>Bacteria</taxon>
        <taxon>Pseudomonadati</taxon>
        <taxon>Pseudomonadota</taxon>
        <taxon>Betaproteobacteria</taxon>
        <taxon>Burkholderiales</taxon>
        <taxon>Comamonadaceae</taxon>
        <taxon>Paenacidovorax</taxon>
    </lineage>
</organism>
<dbReference type="KEGG" id="amon:H9L24_09985"/>
<dbReference type="NCBIfam" id="TIGR00035">
    <property type="entry name" value="asp_race"/>
    <property type="match status" value="1"/>
</dbReference>
<dbReference type="EMBL" id="CP060790">
    <property type="protein sequence ID" value="QNP61029.1"/>
    <property type="molecule type" value="Genomic_DNA"/>
</dbReference>
<dbReference type="GO" id="GO:0047661">
    <property type="term" value="F:amino-acid racemase activity"/>
    <property type="evidence" value="ECO:0007669"/>
    <property type="project" value="InterPro"/>
</dbReference>
<accession>A0A7H0HKG3</accession>
<proteinExistence type="inferred from homology"/>
<dbReference type="Proteomes" id="UP000516057">
    <property type="component" value="Chromosome"/>
</dbReference>
<dbReference type="InterPro" id="IPR001920">
    <property type="entry name" value="Asp/Glu_race"/>
</dbReference>
<evidence type="ECO:0000313" key="3">
    <source>
        <dbReference type="EMBL" id="QNP61029.1"/>
    </source>
</evidence>
<dbReference type="EC" id="5.1.1.-" evidence="3"/>
<reference evidence="3 4" key="1">
    <citation type="submission" date="2020-08" db="EMBL/GenBank/DDBJ databases">
        <title>Genome sequence of Acidovorax monticola KACC 19171T.</title>
        <authorList>
            <person name="Hyun D.-W."/>
            <person name="Bae J.-W."/>
        </authorList>
    </citation>
    <scope>NUCLEOTIDE SEQUENCE [LARGE SCALE GENOMIC DNA]</scope>
    <source>
        <strain evidence="3 4">KACC 19171</strain>
    </source>
</reference>
<dbReference type="AlphaFoldDB" id="A0A7H0HKG3"/>
<dbReference type="InterPro" id="IPR004380">
    <property type="entry name" value="Asp_race"/>
</dbReference>
<name>A0A7H0HKG3_9BURK</name>